<dbReference type="AlphaFoldDB" id="A0A011UGQ8"/>
<dbReference type="CDD" id="cd06974">
    <property type="entry name" value="TerD_like"/>
    <property type="match status" value="1"/>
</dbReference>
<evidence type="ECO:0000313" key="3">
    <source>
        <dbReference type="Proteomes" id="UP000021369"/>
    </source>
</evidence>
<keyword evidence="3" id="KW-1185">Reference proteome</keyword>
<dbReference type="Proteomes" id="UP000021369">
    <property type="component" value="Unassembled WGS sequence"/>
</dbReference>
<proteinExistence type="predicted"/>
<dbReference type="EMBL" id="JEOB01000002">
    <property type="protein sequence ID" value="EXM39859.1"/>
    <property type="molecule type" value="Genomic_DNA"/>
</dbReference>
<dbReference type="PANTHER" id="PTHR32097:SF15">
    <property type="entry name" value="STRESS RESPONSE PROTEIN SCP2"/>
    <property type="match status" value="1"/>
</dbReference>
<dbReference type="Pfam" id="PF02342">
    <property type="entry name" value="TerD"/>
    <property type="match status" value="1"/>
</dbReference>
<dbReference type="PANTHER" id="PTHR32097">
    <property type="entry name" value="CAMP-BINDING PROTEIN 1-RELATED"/>
    <property type="match status" value="1"/>
</dbReference>
<dbReference type="InterPro" id="IPR051324">
    <property type="entry name" value="Stress/Tellurium_Resist"/>
</dbReference>
<name>A0A011UGQ8_RUMAL</name>
<evidence type="ECO:0000259" key="1">
    <source>
        <dbReference type="Pfam" id="PF02342"/>
    </source>
</evidence>
<sequence length="216" mass="23407">MSINLQKGQKVSLSKESAGLSKVIVGLGWDEAAPAPAQQKQGGFFSNLFGGNTSGNMQSTGGDTIDCDASAFVLQGGKLMNKNDIIYYGNLRHATGSIVHMGDNLTGAGDGDDEQIVVDLSQVPPQYDRIVLAVNIYHAIQKNQHFGMIRNAFIRLVDGRNNNEICRYNLTESYPGITAMVFGEIYRHGNEWKFNAIGQGTNDGSIADLARRYAGM</sequence>
<gene>
    <name evidence="2" type="ORF">RASY3_08900</name>
</gene>
<evidence type="ECO:0000313" key="2">
    <source>
        <dbReference type="EMBL" id="EXM39859.1"/>
    </source>
</evidence>
<reference evidence="2 3" key="1">
    <citation type="submission" date="2013-06" db="EMBL/GenBank/DDBJ databases">
        <title>Rumen cellulosomics: divergent fiber-degrading strategies revealed by comparative genome-wide analysis of six Ruminococcal strains.</title>
        <authorList>
            <person name="Dassa B."/>
            <person name="Borovok I."/>
            <person name="Lamed R."/>
            <person name="Flint H."/>
            <person name="Yeoman C.J."/>
            <person name="White B."/>
            <person name="Bayer E.A."/>
        </authorList>
    </citation>
    <scope>NUCLEOTIDE SEQUENCE [LARGE SCALE GENOMIC DNA]</scope>
    <source>
        <strain evidence="2 3">SY3</strain>
    </source>
</reference>
<protein>
    <submittedName>
        <fullName evidence="2">Stress protein</fullName>
    </submittedName>
</protein>
<dbReference type="InterPro" id="IPR003325">
    <property type="entry name" value="TerD"/>
</dbReference>
<dbReference type="RefSeq" id="WP_024856085.1">
    <property type="nucleotide sequence ID" value="NZ_JEOB01000002.1"/>
</dbReference>
<organism evidence="2 3">
    <name type="scientific">Ruminococcus albus SY3</name>
    <dbReference type="NCBI Taxonomy" id="1341156"/>
    <lineage>
        <taxon>Bacteria</taxon>
        <taxon>Bacillati</taxon>
        <taxon>Bacillota</taxon>
        <taxon>Clostridia</taxon>
        <taxon>Eubacteriales</taxon>
        <taxon>Oscillospiraceae</taxon>
        <taxon>Ruminococcus</taxon>
    </lineage>
</organism>
<dbReference type="OrthoDB" id="4123258at2"/>
<accession>A0A011UGQ8</accession>
<comment type="caution">
    <text evidence="2">The sequence shown here is derived from an EMBL/GenBank/DDBJ whole genome shotgun (WGS) entry which is preliminary data.</text>
</comment>
<feature type="domain" description="TerD" evidence="1">
    <location>
        <begin position="1"/>
        <end position="213"/>
    </location>
</feature>
<dbReference type="PATRIC" id="fig|1341156.4.peg.1085"/>
<dbReference type="Gene3D" id="2.60.60.30">
    <property type="entry name" value="sav2460 like domains"/>
    <property type="match status" value="1"/>
</dbReference>